<dbReference type="FunFam" id="1.20.1070.10:FF:000096">
    <property type="entry name" value="Odorant receptor 131-2"/>
    <property type="match status" value="1"/>
</dbReference>
<dbReference type="PANTHER" id="PTHR26451">
    <property type="entry name" value="G_PROTEIN_RECEP_F1_2 DOMAIN-CONTAINING PROTEIN"/>
    <property type="match status" value="1"/>
</dbReference>
<evidence type="ECO:0000256" key="3">
    <source>
        <dbReference type="ARBA" id="ARBA00022989"/>
    </source>
</evidence>
<keyword evidence="4 5" id="KW-0472">Membrane</keyword>
<dbReference type="PROSITE" id="PS50262">
    <property type="entry name" value="G_PROTEIN_RECEP_F1_2"/>
    <property type="match status" value="1"/>
</dbReference>
<dbReference type="Pfam" id="PF00001">
    <property type="entry name" value="7tm_1"/>
    <property type="match status" value="1"/>
</dbReference>
<keyword evidence="8" id="KW-1185">Reference proteome</keyword>
<dbReference type="InParanoid" id="A0A3B1JTS1"/>
<dbReference type="PANTHER" id="PTHR26451:SF886">
    <property type="entry name" value="GROWTH HORMONE SECRETAGOGUE RECEPTOR TYPE 1-LIKE-RELATED"/>
    <property type="match status" value="1"/>
</dbReference>
<feature type="domain" description="G-protein coupled receptors family 1 profile" evidence="6">
    <location>
        <begin position="78"/>
        <end position="273"/>
    </location>
</feature>
<dbReference type="SUPFAM" id="SSF81321">
    <property type="entry name" value="Family A G protein-coupled receptor-like"/>
    <property type="match status" value="1"/>
</dbReference>
<evidence type="ECO:0000313" key="8">
    <source>
        <dbReference type="Proteomes" id="UP000018467"/>
    </source>
</evidence>
<dbReference type="GO" id="GO:0004984">
    <property type="term" value="F:olfactory receptor activity"/>
    <property type="evidence" value="ECO:0007669"/>
    <property type="project" value="TreeGrafter"/>
</dbReference>
<dbReference type="GO" id="GO:0016020">
    <property type="term" value="C:membrane"/>
    <property type="evidence" value="ECO:0007669"/>
    <property type="project" value="UniProtKB-SubCell"/>
</dbReference>
<reference evidence="7" key="4">
    <citation type="submission" date="2025-09" db="UniProtKB">
        <authorList>
            <consortium name="Ensembl"/>
        </authorList>
    </citation>
    <scope>IDENTIFICATION</scope>
</reference>
<dbReference type="Ensembl" id="ENSAMXT00000035955.1">
    <property type="protein sequence ID" value="ENSAMXP00000044744.1"/>
    <property type="gene ID" value="ENSAMXG00000029333.1"/>
</dbReference>
<proteinExistence type="predicted"/>
<keyword evidence="3 5" id="KW-1133">Transmembrane helix</keyword>
<feature type="transmembrane region" description="Helical" evidence="5">
    <location>
        <begin position="20"/>
        <end position="45"/>
    </location>
</feature>
<feature type="transmembrane region" description="Helical" evidence="5">
    <location>
        <begin position="216"/>
        <end position="235"/>
    </location>
</feature>
<protein>
    <recommendedName>
        <fullName evidence="6">G-protein coupled receptors family 1 profile domain-containing protein</fullName>
    </recommendedName>
</protein>
<organism evidence="7 8">
    <name type="scientific">Astyanax mexicanus</name>
    <name type="common">Blind cave fish</name>
    <name type="synonym">Astyanax fasciatus mexicanus</name>
    <dbReference type="NCBI Taxonomy" id="7994"/>
    <lineage>
        <taxon>Eukaryota</taxon>
        <taxon>Metazoa</taxon>
        <taxon>Chordata</taxon>
        <taxon>Craniata</taxon>
        <taxon>Vertebrata</taxon>
        <taxon>Euteleostomi</taxon>
        <taxon>Actinopterygii</taxon>
        <taxon>Neopterygii</taxon>
        <taxon>Teleostei</taxon>
        <taxon>Ostariophysi</taxon>
        <taxon>Characiformes</taxon>
        <taxon>Characoidei</taxon>
        <taxon>Acestrorhamphidae</taxon>
        <taxon>Acestrorhamphinae</taxon>
        <taxon>Astyanax</taxon>
    </lineage>
</organism>
<name>A0A3B1JTS1_ASTMX</name>
<sequence>MDNFQVNISSKTVSTDAPIFVKLMVMQALVGIFLYVNSLMIFTFLKKEVFREDTRYILFAQTLFVDSAIMSRIQMISCIFLCIVVTTLRTCTPLTLVAMCLERYVAICMPLRHASISTSSRIRFFGFFIIWSISSITSVFTFIAYISVVRPGALFSYVVCSIEVMLEKEWQAQARAIILLIFFLMMIVIILFTYIKMMIAAGAASSEKKKSTSKGLRTVLLHAVQMILCMVQYLSLYLEMLFWSFDAKVLNNIRYSNFIIFTIVPRCLSPLIYGLRDEKFLFFLFGFHCLLAFLCFKVFLLAVSTY</sequence>
<feature type="transmembrane region" description="Helical" evidence="5">
    <location>
        <begin position="280"/>
        <end position="303"/>
    </location>
</feature>
<dbReference type="Proteomes" id="UP000018467">
    <property type="component" value="Unassembled WGS sequence"/>
</dbReference>
<evidence type="ECO:0000256" key="5">
    <source>
        <dbReference type="SAM" id="Phobius"/>
    </source>
</evidence>
<dbReference type="Gene3D" id="1.20.1070.10">
    <property type="entry name" value="Rhodopsin 7-helix transmembrane proteins"/>
    <property type="match status" value="1"/>
</dbReference>
<reference evidence="7" key="3">
    <citation type="submission" date="2025-08" db="UniProtKB">
        <authorList>
            <consortium name="Ensembl"/>
        </authorList>
    </citation>
    <scope>IDENTIFICATION</scope>
</reference>
<evidence type="ECO:0000256" key="2">
    <source>
        <dbReference type="ARBA" id="ARBA00022692"/>
    </source>
</evidence>
<evidence type="ECO:0000313" key="7">
    <source>
        <dbReference type="Ensembl" id="ENSAMXP00000044744.1"/>
    </source>
</evidence>
<dbReference type="AlphaFoldDB" id="A0A3B1JTS1"/>
<accession>A0A3B1JTS1</accession>
<keyword evidence="2 5" id="KW-0812">Transmembrane</keyword>
<dbReference type="InterPro" id="IPR000276">
    <property type="entry name" value="GPCR_Rhodpsn"/>
</dbReference>
<dbReference type="InterPro" id="IPR052921">
    <property type="entry name" value="GPCR1_Superfamily_Member"/>
</dbReference>
<dbReference type="GO" id="GO:0004930">
    <property type="term" value="F:G protein-coupled receptor activity"/>
    <property type="evidence" value="ECO:0007669"/>
    <property type="project" value="InterPro"/>
</dbReference>
<dbReference type="GeneTree" id="ENSGT00940000163324"/>
<feature type="transmembrane region" description="Helical" evidence="5">
    <location>
        <begin position="124"/>
        <end position="148"/>
    </location>
</feature>
<dbReference type="PRINTS" id="PR00237">
    <property type="entry name" value="GPCRRHODOPSN"/>
</dbReference>
<feature type="transmembrane region" description="Helical" evidence="5">
    <location>
        <begin position="174"/>
        <end position="195"/>
    </location>
</feature>
<dbReference type="GO" id="GO:0005549">
    <property type="term" value="F:odorant binding"/>
    <property type="evidence" value="ECO:0007669"/>
    <property type="project" value="TreeGrafter"/>
</dbReference>
<dbReference type="InterPro" id="IPR017452">
    <property type="entry name" value="GPCR_Rhodpsn_7TM"/>
</dbReference>
<dbReference type="Bgee" id="ENSAMXG00000029333">
    <property type="expression patterns" value="Expressed in testis and 1 other cell type or tissue"/>
</dbReference>
<feature type="transmembrane region" description="Helical" evidence="5">
    <location>
        <begin position="255"/>
        <end position="273"/>
    </location>
</feature>
<evidence type="ECO:0000259" key="6">
    <source>
        <dbReference type="PROSITE" id="PS50262"/>
    </source>
</evidence>
<reference evidence="8" key="2">
    <citation type="journal article" date="2014" name="Nat. Commun.">
        <title>The cavefish genome reveals candidate genes for eye loss.</title>
        <authorList>
            <person name="McGaugh S.E."/>
            <person name="Gross J.B."/>
            <person name="Aken B."/>
            <person name="Blin M."/>
            <person name="Borowsky R."/>
            <person name="Chalopin D."/>
            <person name="Hinaux H."/>
            <person name="Jeffery W.R."/>
            <person name="Keene A."/>
            <person name="Ma L."/>
            <person name="Minx P."/>
            <person name="Murphy D."/>
            <person name="O'Quin K.E."/>
            <person name="Retaux S."/>
            <person name="Rohner N."/>
            <person name="Searle S.M."/>
            <person name="Stahl B.A."/>
            <person name="Tabin C."/>
            <person name="Volff J.N."/>
            <person name="Yoshizawa M."/>
            <person name="Warren W.C."/>
        </authorList>
    </citation>
    <scope>NUCLEOTIDE SEQUENCE [LARGE SCALE GENOMIC DNA]</scope>
    <source>
        <strain evidence="8">female</strain>
    </source>
</reference>
<comment type="subcellular location">
    <subcellularLocation>
        <location evidence="1">Membrane</location>
    </subcellularLocation>
</comment>
<evidence type="ECO:0000256" key="1">
    <source>
        <dbReference type="ARBA" id="ARBA00004370"/>
    </source>
</evidence>
<reference evidence="8" key="1">
    <citation type="submission" date="2013-03" db="EMBL/GenBank/DDBJ databases">
        <authorList>
            <person name="Jeffery W."/>
            <person name="Warren W."/>
            <person name="Wilson R.K."/>
        </authorList>
    </citation>
    <scope>NUCLEOTIDE SEQUENCE</scope>
    <source>
        <strain evidence="8">female</strain>
    </source>
</reference>
<evidence type="ECO:0000256" key="4">
    <source>
        <dbReference type="ARBA" id="ARBA00023136"/>
    </source>
</evidence>